<accession>A0ABN9SQ18</accession>
<dbReference type="Proteomes" id="UP001189429">
    <property type="component" value="Unassembled WGS sequence"/>
</dbReference>
<reference evidence="3" key="1">
    <citation type="submission" date="2023-10" db="EMBL/GenBank/DDBJ databases">
        <authorList>
            <person name="Chen Y."/>
            <person name="Shah S."/>
            <person name="Dougan E. K."/>
            <person name="Thang M."/>
            <person name="Chan C."/>
        </authorList>
    </citation>
    <scope>NUCLEOTIDE SEQUENCE [LARGE SCALE GENOMIC DNA]</scope>
</reference>
<evidence type="ECO:0000256" key="1">
    <source>
        <dbReference type="ARBA" id="ARBA00023172"/>
    </source>
</evidence>
<evidence type="ECO:0000313" key="4">
    <source>
        <dbReference type="Proteomes" id="UP001189429"/>
    </source>
</evidence>
<dbReference type="Gene3D" id="1.10.443.10">
    <property type="entry name" value="Intergrase catalytic core"/>
    <property type="match status" value="1"/>
</dbReference>
<evidence type="ECO:0008006" key="5">
    <source>
        <dbReference type="Google" id="ProtNLM"/>
    </source>
</evidence>
<keyword evidence="1" id="KW-0233">DNA recombination</keyword>
<protein>
    <recommendedName>
        <fullName evidence="5">Tyr recombinase domain-containing protein</fullName>
    </recommendedName>
</protein>
<sequence length="619" mass="69339">MDVDRELHVCQMEAESAFYRILAPRGLEEWFRLPRVDLREVRRLRPELVPSELEGVYATPQLLVLAMGFSWSLYFCQEAVEARVRAAGASRCDFARGRHGGPELVSGPKVAVYVDGVAVVSQDRHAAAGLGKKVLVSLEEGGLRCKGLEEPASEVKFTGLVFDQTARTIRVSRERMWRVRLAFLHVCDRGWASGDELMILVGHFTWAALLRRPLMSILSSVHKFSEWAGIPDSIGDILRFDSQAPLVMPGLFQDVHQFLLACMLTEPRLGSRRAASAPLGDLEPSNLAFLQAHRVRKGTARYLMKEREEFQQWCLERRLPVELGDPLDRAAALYVDWLYFAGYNHERGDKLLASIGWHDPQAVRHGPRDPVRLRAALKGFRRLARGCSRTPMPEPLLFAIIGVSLHFAPLEFSIALATAWDGALRAPVDLMSMTGRSLVPPASGSPNRRWGLLLYPEEGMGRSKVGGHDEGVLLDSAAALSIGGVLRRLKAQTADDSKVWGFSAHQFRRWFKTAAEAIGRPRLHPYQIRHGSASHDIFHRRRTLPEVQERLRHAAVASTARYQKHTRYLAELGKVSRELRDFASDVEAHFSELVTGQRPPPAWAGAPKRRRGQQGEALL</sequence>
<evidence type="ECO:0000256" key="2">
    <source>
        <dbReference type="SAM" id="MobiDB-lite"/>
    </source>
</evidence>
<comment type="caution">
    <text evidence="3">The sequence shown here is derived from an EMBL/GenBank/DDBJ whole genome shotgun (WGS) entry which is preliminary data.</text>
</comment>
<name>A0ABN9SQ18_9DINO</name>
<evidence type="ECO:0000313" key="3">
    <source>
        <dbReference type="EMBL" id="CAK0833829.1"/>
    </source>
</evidence>
<organism evidence="3 4">
    <name type="scientific">Prorocentrum cordatum</name>
    <dbReference type="NCBI Taxonomy" id="2364126"/>
    <lineage>
        <taxon>Eukaryota</taxon>
        <taxon>Sar</taxon>
        <taxon>Alveolata</taxon>
        <taxon>Dinophyceae</taxon>
        <taxon>Prorocentrales</taxon>
        <taxon>Prorocentraceae</taxon>
        <taxon>Prorocentrum</taxon>
    </lineage>
</organism>
<keyword evidence="4" id="KW-1185">Reference proteome</keyword>
<dbReference type="InterPro" id="IPR013762">
    <property type="entry name" value="Integrase-like_cat_sf"/>
</dbReference>
<dbReference type="SUPFAM" id="SSF56349">
    <property type="entry name" value="DNA breaking-rejoining enzymes"/>
    <property type="match status" value="1"/>
</dbReference>
<dbReference type="EMBL" id="CAUYUJ010012370">
    <property type="protein sequence ID" value="CAK0833829.1"/>
    <property type="molecule type" value="Genomic_DNA"/>
</dbReference>
<proteinExistence type="predicted"/>
<feature type="region of interest" description="Disordered" evidence="2">
    <location>
        <begin position="596"/>
        <end position="619"/>
    </location>
</feature>
<gene>
    <name evidence="3" type="ORF">PCOR1329_LOCUS31411</name>
</gene>
<dbReference type="InterPro" id="IPR011010">
    <property type="entry name" value="DNA_brk_join_enz"/>
</dbReference>